<dbReference type="PANTHER" id="PTHR35335:SF1">
    <property type="entry name" value="UPF0716 PROTEIN FXSA"/>
    <property type="match status" value="1"/>
</dbReference>
<reference evidence="2 3" key="1">
    <citation type="journal article" date="2014" name="BMC Genomics">
        <title>Comparison of environmental and isolate Sulfobacillus genomes reveals diverse carbon, sulfur, nitrogen, and hydrogen metabolisms.</title>
        <authorList>
            <person name="Justice N.B."/>
            <person name="Norman A."/>
            <person name="Brown C.T."/>
            <person name="Singh A."/>
            <person name="Thomas B.C."/>
            <person name="Banfield J.F."/>
        </authorList>
    </citation>
    <scope>NUCLEOTIDE SEQUENCE [LARGE SCALE GENOMIC DNA]</scope>
    <source>
        <strain evidence="2">AMDSBA4</strain>
    </source>
</reference>
<protein>
    <recommendedName>
        <fullName evidence="4">Membrane protein FxsA</fullName>
    </recommendedName>
</protein>
<dbReference type="NCBIfam" id="NF008528">
    <property type="entry name" value="PRK11463.1-2"/>
    <property type="match status" value="1"/>
</dbReference>
<dbReference type="PANTHER" id="PTHR35335">
    <property type="entry name" value="UPF0716 PROTEIN FXSA"/>
    <property type="match status" value="1"/>
</dbReference>
<dbReference type="InterPro" id="IPR007313">
    <property type="entry name" value="FxsA"/>
</dbReference>
<proteinExistence type="predicted"/>
<evidence type="ECO:0000313" key="3">
    <source>
        <dbReference type="Proteomes" id="UP000242972"/>
    </source>
</evidence>
<organism evidence="2 3">
    <name type="scientific">Sulfobacillus benefaciens</name>
    <dbReference type="NCBI Taxonomy" id="453960"/>
    <lineage>
        <taxon>Bacteria</taxon>
        <taxon>Bacillati</taxon>
        <taxon>Bacillota</taxon>
        <taxon>Clostridia</taxon>
        <taxon>Eubacteriales</taxon>
        <taxon>Clostridiales Family XVII. Incertae Sedis</taxon>
        <taxon>Sulfobacillus</taxon>
    </lineage>
</organism>
<feature type="transmembrane region" description="Helical" evidence="1">
    <location>
        <begin position="5"/>
        <end position="23"/>
    </location>
</feature>
<gene>
    <name evidence="2" type="ORF">C7B46_08765</name>
</gene>
<sequence length="126" mass="14231">MLKRLLLIFAIVPLVELGLLFVIAHYLGWGWTIGITLASSLLGAYLAKRSGQKWWATVRDEWAREGFPVHRLGEGALLLVALAFMITPGPLTGVIGLLFLIPRVRVTVSRVIVRWISSRFMDRFWS</sequence>
<dbReference type="EMBL" id="PXYW01000017">
    <property type="protein sequence ID" value="PSR33689.1"/>
    <property type="molecule type" value="Genomic_DNA"/>
</dbReference>
<keyword evidence="1" id="KW-0472">Membrane</keyword>
<comment type="caution">
    <text evidence="2">The sequence shown here is derived from an EMBL/GenBank/DDBJ whole genome shotgun (WGS) entry which is preliminary data.</text>
</comment>
<feature type="transmembrane region" description="Helical" evidence="1">
    <location>
        <begin position="76"/>
        <end position="101"/>
    </location>
</feature>
<evidence type="ECO:0000256" key="1">
    <source>
        <dbReference type="SAM" id="Phobius"/>
    </source>
</evidence>
<dbReference type="Proteomes" id="UP000242972">
    <property type="component" value="Unassembled WGS sequence"/>
</dbReference>
<accession>A0A2T2XGR7</accession>
<keyword evidence="1" id="KW-1133">Transmembrane helix</keyword>
<evidence type="ECO:0008006" key="4">
    <source>
        <dbReference type="Google" id="ProtNLM"/>
    </source>
</evidence>
<dbReference type="Pfam" id="PF04186">
    <property type="entry name" value="FxsA"/>
    <property type="match status" value="1"/>
</dbReference>
<evidence type="ECO:0000313" key="2">
    <source>
        <dbReference type="EMBL" id="PSR33689.1"/>
    </source>
</evidence>
<dbReference type="AlphaFoldDB" id="A0A2T2XGR7"/>
<keyword evidence="1" id="KW-0812">Transmembrane</keyword>
<name>A0A2T2XGR7_9FIRM</name>
<dbReference type="GO" id="GO:0016020">
    <property type="term" value="C:membrane"/>
    <property type="evidence" value="ECO:0007669"/>
    <property type="project" value="InterPro"/>
</dbReference>